<feature type="transmembrane region" description="Helical" evidence="6">
    <location>
        <begin position="185"/>
        <end position="209"/>
    </location>
</feature>
<evidence type="ECO:0000313" key="9">
    <source>
        <dbReference type="EMBL" id="QWW21331.1"/>
    </source>
</evidence>
<keyword evidence="5 6" id="KW-0472">Membrane</keyword>
<evidence type="ECO:0000256" key="1">
    <source>
        <dbReference type="ARBA" id="ARBA00004477"/>
    </source>
</evidence>
<organism evidence="8">
    <name type="scientific">Candidozyma auris</name>
    <name type="common">Yeast</name>
    <name type="synonym">Candida auris</name>
    <dbReference type="NCBI Taxonomy" id="498019"/>
    <lineage>
        <taxon>Eukaryota</taxon>
        <taxon>Fungi</taxon>
        <taxon>Dikarya</taxon>
        <taxon>Ascomycota</taxon>
        <taxon>Saccharomycotina</taxon>
        <taxon>Pichiomycetes</taxon>
        <taxon>Metschnikowiaceae</taxon>
        <taxon>Candidozyma</taxon>
    </lineage>
</organism>
<dbReference type="VEuPathDB" id="FungiDB:CJI97_004089"/>
<dbReference type="VEuPathDB" id="FungiDB:CJI96_0002547"/>
<sequence>MAITIRTGTEVYPGSIVFHHTAFMTQFMVTDRLKALIEKSSLSKKEKQRLLAGETISHKDLVSFYRQCTPCPTLLELLRTSKLQLSKRHSRFEGPPKTKEFLESMQRLRLQAKEEEYQRLLNKTKDDPFKLYEEKLDDDWNPAKATKEVRSHLTTIFNIFISVASVIYAIWYWTDTSAGMRDSYRVLLCVFVGLLVLVAEVVVYMGYLAKVEDARVRERNKKEVKKVIQTIKID</sequence>
<dbReference type="VEuPathDB" id="FungiDB:B9J08_003933"/>
<keyword evidence="3" id="KW-0256">Endoplasmic reticulum</keyword>
<evidence type="ECO:0000256" key="4">
    <source>
        <dbReference type="ARBA" id="ARBA00022989"/>
    </source>
</evidence>
<evidence type="ECO:0000313" key="7">
    <source>
        <dbReference type="EMBL" id="KNE02754.1"/>
    </source>
</evidence>
<dbReference type="AlphaFoldDB" id="A0A2H0ZNV6"/>
<dbReference type="Proteomes" id="UP000825438">
    <property type="component" value="Chromosome I"/>
</dbReference>
<dbReference type="GO" id="GO:0070072">
    <property type="term" value="P:vacuolar proton-transporting V-type ATPase complex assembly"/>
    <property type="evidence" value="ECO:0007669"/>
    <property type="project" value="InterPro"/>
</dbReference>
<reference evidence="9" key="5">
    <citation type="submission" date="2021-06" db="EMBL/GenBank/DDBJ databases">
        <title>Candida auris outbreak in lebanese hospital.</title>
        <authorList>
            <person name="Finianos M."/>
        </authorList>
    </citation>
    <scope>NUCLEOTIDE SEQUENCE</scope>
    <source>
        <strain evidence="9">CA7LBN</strain>
    </source>
</reference>
<dbReference type="OMA" id="WYWTGSS"/>
<dbReference type="VEuPathDB" id="FungiDB:QG37_00127"/>
<keyword evidence="4 6" id="KW-1133">Transmembrane helix</keyword>
<dbReference type="PANTHER" id="PTHR31394:SF1">
    <property type="entry name" value="TRANSMEMBRANE PROTEIN 199"/>
    <property type="match status" value="1"/>
</dbReference>
<evidence type="ECO:0000256" key="3">
    <source>
        <dbReference type="ARBA" id="ARBA00022824"/>
    </source>
</evidence>
<proteinExistence type="predicted"/>
<evidence type="ECO:0000256" key="6">
    <source>
        <dbReference type="SAM" id="Phobius"/>
    </source>
</evidence>
<evidence type="ECO:0000256" key="5">
    <source>
        <dbReference type="ARBA" id="ARBA00023136"/>
    </source>
</evidence>
<dbReference type="Pfam" id="PF11712">
    <property type="entry name" value="Vma12"/>
    <property type="match status" value="1"/>
</dbReference>
<dbReference type="EMBL" id="LGST01000002">
    <property type="protein sequence ID" value="KNE02754.1"/>
    <property type="molecule type" value="Genomic_DNA"/>
</dbReference>
<reference evidence="7" key="2">
    <citation type="submission" date="2015-07" db="EMBL/GenBank/DDBJ databases">
        <title>Draft Genome of a commonly misdiagnosed multidrug resistant pathogen Candida auris.</title>
        <authorList>
            <person name="Alampalli S.V."/>
            <person name="Chatterjee S."/>
            <person name="Nageshan R.K."/>
            <person name="Joshi S."/>
            <person name="Thiruganasambandam S.C."/>
            <person name="Tatu U.S."/>
        </authorList>
    </citation>
    <scope>NUCLEOTIDE SEQUENCE [LARGE SCALE GENOMIC DNA]</scope>
    <source>
        <strain evidence="7">6684</strain>
    </source>
</reference>
<reference evidence="8" key="3">
    <citation type="journal article" date="2017" name="Clin. Infect. Dis.">
        <title>Simultaneous emergence of multidrug-resistant Candida auris on 3 continents confirmed by whole-genome sequencing and epidemiological analyses.</title>
        <authorList>
            <person name="Lockhart S.R."/>
            <person name="Etienne K.A."/>
            <person name="Vallabhaneni S."/>
            <person name="Farooqi J."/>
            <person name="Chowdhary A."/>
            <person name="Govender N.P."/>
            <person name="Colombo A.L."/>
            <person name="Calvo B."/>
            <person name="Cuomo C.A."/>
            <person name="Desjardins C.A."/>
            <person name="Berkow E.L."/>
            <person name="Castanheira M."/>
            <person name="Magobo R.E."/>
            <person name="Jabeen K."/>
            <person name="Asghar R.J."/>
            <person name="Meis J.F."/>
            <person name="Jackson B."/>
            <person name="Chiller T."/>
            <person name="Litvintseva A.P."/>
        </authorList>
    </citation>
    <scope>NUCLEOTIDE SEQUENCE [LARGE SCALE GENOMIC DNA]</scope>
    <source>
        <strain evidence="8">B8441</strain>
    </source>
</reference>
<name>A0A2H0ZNV6_CANAR</name>
<dbReference type="EMBL" id="PEKT02000007">
    <property type="protein sequence ID" value="PIS52319.1"/>
    <property type="molecule type" value="Genomic_DNA"/>
</dbReference>
<dbReference type="STRING" id="498019.A0A2H0ZNV6"/>
<evidence type="ECO:0000313" key="10">
    <source>
        <dbReference type="Proteomes" id="UP000037122"/>
    </source>
</evidence>
<reference evidence="8" key="4">
    <citation type="submission" date="2017-11" db="EMBL/GenBank/DDBJ databases">
        <title>Candida auris genome assembly and annotation.</title>
        <authorList>
            <person name="Munoz J.F."/>
            <person name="Gade L.G."/>
            <person name="Chow N.A."/>
            <person name="Litvintseva A.P."/>
            <person name="Loparev V.N."/>
            <person name="Cuomo C.A."/>
        </authorList>
    </citation>
    <scope>NUCLEOTIDE SEQUENCE</scope>
    <source>
        <strain evidence="8">B8441</strain>
    </source>
</reference>
<dbReference type="PANTHER" id="PTHR31394">
    <property type="entry name" value="TRANSMEMBRANE PROTEIN 199"/>
    <property type="match status" value="1"/>
</dbReference>
<dbReference type="GO" id="GO:0005789">
    <property type="term" value="C:endoplasmic reticulum membrane"/>
    <property type="evidence" value="ECO:0007669"/>
    <property type="project" value="UniProtKB-SubCell"/>
</dbReference>
<reference evidence="10" key="1">
    <citation type="journal article" date="2015" name="BMC Genomics">
        <title>Draft genome of a commonly misdiagnosed multidrug resistant pathogen Candida auris.</title>
        <authorList>
            <person name="Chatterjee S."/>
            <person name="Alampalli S.V."/>
            <person name="Nageshan R.K."/>
            <person name="Chettiar S.T."/>
            <person name="Joshi S."/>
            <person name="Tatu U.S."/>
        </authorList>
    </citation>
    <scope>NUCLEOTIDE SEQUENCE [LARGE SCALE GENOMIC DNA]</scope>
    <source>
        <strain evidence="10">6684</strain>
    </source>
</reference>
<gene>
    <name evidence="8" type="ORF">B9J08_003933</name>
    <name evidence="9" type="ORF">CA7LBN_000077</name>
    <name evidence="7" type="ORF">QG37_00127</name>
</gene>
<keyword evidence="2 6" id="KW-0812">Transmembrane</keyword>
<dbReference type="EMBL" id="CP076749">
    <property type="protein sequence ID" value="QWW21331.1"/>
    <property type="molecule type" value="Genomic_DNA"/>
</dbReference>
<evidence type="ECO:0000256" key="2">
    <source>
        <dbReference type="ARBA" id="ARBA00022692"/>
    </source>
</evidence>
<dbReference type="VEuPathDB" id="FungiDB:CJJ07_000772"/>
<accession>A0A2H0ZNV6</accession>
<comment type="subcellular location">
    <subcellularLocation>
        <location evidence="1">Endoplasmic reticulum membrane</location>
        <topology evidence="1">Multi-pass membrane protein</topology>
    </subcellularLocation>
</comment>
<protein>
    <recommendedName>
        <fullName evidence="11">Vacuolar ATPase assembly integral membrane protein VPH2</fullName>
    </recommendedName>
</protein>
<evidence type="ECO:0008006" key="11">
    <source>
        <dbReference type="Google" id="ProtNLM"/>
    </source>
</evidence>
<feature type="transmembrane region" description="Helical" evidence="6">
    <location>
        <begin position="153"/>
        <end position="173"/>
    </location>
</feature>
<dbReference type="InterPro" id="IPR021013">
    <property type="entry name" value="ATPase_Vma12"/>
</dbReference>
<accession>A0A0L0P8U2</accession>
<evidence type="ECO:0000313" key="8">
    <source>
        <dbReference type="EMBL" id="PIS52319.1"/>
    </source>
</evidence>
<dbReference type="Proteomes" id="UP000037122">
    <property type="component" value="Unassembled WGS sequence"/>
</dbReference>